<comment type="cofactor">
    <cofactor evidence="1 8">
        <name>pyridoxal 5'-phosphate</name>
        <dbReference type="ChEBI" id="CHEBI:597326"/>
    </cofactor>
</comment>
<dbReference type="PANTHER" id="PTHR21152">
    <property type="entry name" value="AMINOTRANSFERASE CLASS V"/>
    <property type="match status" value="1"/>
</dbReference>
<dbReference type="GO" id="GO:0008453">
    <property type="term" value="F:alanine-glyoxylate transaminase activity"/>
    <property type="evidence" value="ECO:0007669"/>
    <property type="project" value="UniProtKB-EC"/>
</dbReference>
<dbReference type="InterPro" id="IPR015424">
    <property type="entry name" value="PyrdxlP-dep_Trfase"/>
</dbReference>
<dbReference type="PIRSF" id="PIRSF000524">
    <property type="entry name" value="SPT"/>
    <property type="match status" value="1"/>
</dbReference>
<dbReference type="PANTHER" id="PTHR21152:SF24">
    <property type="entry name" value="ALANINE--GLYOXYLATE AMINOTRANSFERASE 1"/>
    <property type="match status" value="1"/>
</dbReference>
<name>A0A1E3QGX1_9ASCO</name>
<dbReference type="FunFam" id="3.90.1150.10:FF:000049">
    <property type="entry name" value="Alanine-glyoxylate aminotransferase 1"/>
    <property type="match status" value="1"/>
</dbReference>
<evidence type="ECO:0000259" key="9">
    <source>
        <dbReference type="Pfam" id="PF00266"/>
    </source>
</evidence>
<dbReference type="Gene3D" id="3.90.1150.10">
    <property type="entry name" value="Aspartate Aminotransferase, domain 1"/>
    <property type="match status" value="1"/>
</dbReference>
<dbReference type="Proteomes" id="UP000094336">
    <property type="component" value="Unassembled WGS sequence"/>
</dbReference>
<dbReference type="STRING" id="984486.A0A1E3QGX1"/>
<protein>
    <recommendedName>
        <fullName evidence="3">alanine--glyoxylate transaminase</fullName>
        <ecNumber evidence="3">2.6.1.44</ecNumber>
    </recommendedName>
</protein>
<dbReference type="GO" id="GO:0019265">
    <property type="term" value="P:glycine biosynthetic process, by transamination of glyoxylate"/>
    <property type="evidence" value="ECO:0007669"/>
    <property type="project" value="TreeGrafter"/>
</dbReference>
<accession>A0A1E3QGX1</accession>
<evidence type="ECO:0000256" key="2">
    <source>
        <dbReference type="ARBA" id="ARBA00009236"/>
    </source>
</evidence>
<evidence type="ECO:0000256" key="4">
    <source>
        <dbReference type="ARBA" id="ARBA00022576"/>
    </source>
</evidence>
<feature type="binding site" evidence="7">
    <location>
        <position position="352"/>
    </location>
    <ligand>
        <name>substrate</name>
    </ligand>
</feature>
<feature type="domain" description="Aminotransferase class V" evidence="9">
    <location>
        <begin position="29"/>
        <end position="343"/>
    </location>
</feature>
<dbReference type="GeneID" id="30148041"/>
<organism evidence="10 11">
    <name type="scientific">Babjeviella inositovora NRRL Y-12698</name>
    <dbReference type="NCBI Taxonomy" id="984486"/>
    <lineage>
        <taxon>Eukaryota</taxon>
        <taxon>Fungi</taxon>
        <taxon>Dikarya</taxon>
        <taxon>Ascomycota</taxon>
        <taxon>Saccharomycotina</taxon>
        <taxon>Pichiomycetes</taxon>
        <taxon>Serinales incertae sedis</taxon>
        <taxon>Babjeviella</taxon>
    </lineage>
</organism>
<sequence>MSCPYKQPAHQLTMIPGPIEFSDEVLYAMSTPSQSHTSTEFVATFLSTLKQLRKIFKSTDPKAQPYVVAGSGTLGWDMAASSLLEAGDKALVLSTGFFSDSFAEALRVYDINVDVISAPVGDVVPLAKVAEALQKTKYQAITITHVDTSTAVVSDIKAIAAKVRELSPETLIIIDGVCSVGAEDIEFDSWGLDYVLTGSQKALGCPAGLSISFASARAQAKVLSRAKPATFFASMKRWTPVMQAYEAGSGAYFATPAIQTITALNVALKQILDEGLDARLAKQAQVSDKFKQDLASLGLQIVPVSTKVAAHGLTGIYFPEGVAGGDLLAKIAGKGINVAGGIHKDIKTKYFRVGHMGVSAYRGDVGLVLQALKEALAELGYKK</sequence>
<dbReference type="EC" id="2.6.1.44" evidence="3"/>
<dbReference type="InterPro" id="IPR024169">
    <property type="entry name" value="SP_NH2Trfase/AEP_transaminase"/>
</dbReference>
<evidence type="ECO:0000256" key="5">
    <source>
        <dbReference type="ARBA" id="ARBA00022679"/>
    </source>
</evidence>
<dbReference type="SUPFAM" id="SSF53383">
    <property type="entry name" value="PLP-dependent transferases"/>
    <property type="match status" value="1"/>
</dbReference>
<dbReference type="InterPro" id="IPR015422">
    <property type="entry name" value="PyrdxlP-dep_Trfase_small"/>
</dbReference>
<keyword evidence="11" id="KW-1185">Reference proteome</keyword>
<dbReference type="AlphaFoldDB" id="A0A1E3QGX1"/>
<dbReference type="Pfam" id="PF00266">
    <property type="entry name" value="Aminotran_5"/>
    <property type="match status" value="1"/>
</dbReference>
<proteinExistence type="inferred from homology"/>
<evidence type="ECO:0000313" key="11">
    <source>
        <dbReference type="Proteomes" id="UP000094336"/>
    </source>
</evidence>
<keyword evidence="4" id="KW-0032">Aminotransferase</keyword>
<keyword evidence="5" id="KW-0808">Transferase</keyword>
<dbReference type="RefSeq" id="XP_018982259.1">
    <property type="nucleotide sequence ID" value="XM_019130188.1"/>
</dbReference>
<dbReference type="InterPro" id="IPR015421">
    <property type="entry name" value="PyrdxlP-dep_Trfase_major"/>
</dbReference>
<reference evidence="11" key="1">
    <citation type="submission" date="2016-05" db="EMBL/GenBank/DDBJ databases">
        <title>Comparative genomics of biotechnologically important yeasts.</title>
        <authorList>
            <consortium name="DOE Joint Genome Institute"/>
            <person name="Riley R."/>
            <person name="Haridas S."/>
            <person name="Wolfe K.H."/>
            <person name="Lopes M.R."/>
            <person name="Hittinger C.T."/>
            <person name="Goker M."/>
            <person name="Salamov A."/>
            <person name="Wisecaver J."/>
            <person name="Long T.M."/>
            <person name="Aerts A.L."/>
            <person name="Barry K."/>
            <person name="Choi C."/>
            <person name="Clum A."/>
            <person name="Coughlan A.Y."/>
            <person name="Deshpande S."/>
            <person name="Douglass A.P."/>
            <person name="Hanson S.J."/>
            <person name="Klenk H.-P."/>
            <person name="Labutti K."/>
            <person name="Lapidus A."/>
            <person name="Lindquist E."/>
            <person name="Lipzen A."/>
            <person name="Meier-Kolthoff J.P."/>
            <person name="Ohm R.A."/>
            <person name="Otillar R.P."/>
            <person name="Pangilinan J."/>
            <person name="Peng Y."/>
            <person name="Rokas A."/>
            <person name="Rosa C.A."/>
            <person name="Scheuner C."/>
            <person name="Sibirny A.A."/>
            <person name="Slot J.C."/>
            <person name="Stielow J.B."/>
            <person name="Sun H."/>
            <person name="Kurtzman C.P."/>
            <person name="Blackwell M."/>
            <person name="Grigoriev I.V."/>
            <person name="Jeffries T.W."/>
        </authorList>
    </citation>
    <scope>NUCLEOTIDE SEQUENCE [LARGE SCALE GENOMIC DNA]</scope>
    <source>
        <strain evidence="11">NRRL Y-12698</strain>
    </source>
</reference>
<keyword evidence="6 8" id="KW-0663">Pyridoxal phosphate</keyword>
<dbReference type="OrthoDB" id="7403325at2759"/>
<gene>
    <name evidence="10" type="ORF">BABINDRAFT_163935</name>
</gene>
<dbReference type="GO" id="GO:0004760">
    <property type="term" value="F:L-serine-pyruvate transaminase activity"/>
    <property type="evidence" value="ECO:0007669"/>
    <property type="project" value="TreeGrafter"/>
</dbReference>
<dbReference type="GO" id="GO:0005777">
    <property type="term" value="C:peroxisome"/>
    <property type="evidence" value="ECO:0007669"/>
    <property type="project" value="TreeGrafter"/>
</dbReference>
<evidence type="ECO:0000256" key="3">
    <source>
        <dbReference type="ARBA" id="ARBA00013049"/>
    </source>
</evidence>
<feature type="modified residue" description="N6-(pyridoxal phosphate)lysine" evidence="8">
    <location>
        <position position="201"/>
    </location>
</feature>
<dbReference type="FunFam" id="3.40.640.10:FF:000027">
    <property type="entry name" value="Serine--pyruvate aminotransferase, mitochondrial"/>
    <property type="match status" value="1"/>
</dbReference>
<evidence type="ECO:0000256" key="7">
    <source>
        <dbReference type="PIRSR" id="PIRSR000524-1"/>
    </source>
</evidence>
<evidence type="ECO:0000256" key="6">
    <source>
        <dbReference type="ARBA" id="ARBA00022898"/>
    </source>
</evidence>
<comment type="similarity">
    <text evidence="2">Belongs to the class-V pyridoxal-phosphate-dependent aminotransferase family.</text>
</comment>
<dbReference type="InterPro" id="IPR000192">
    <property type="entry name" value="Aminotrans_V_dom"/>
</dbReference>
<evidence type="ECO:0000313" key="10">
    <source>
        <dbReference type="EMBL" id="ODQ76931.1"/>
    </source>
</evidence>
<evidence type="ECO:0000256" key="8">
    <source>
        <dbReference type="PIRSR" id="PIRSR000524-50"/>
    </source>
</evidence>
<evidence type="ECO:0000256" key="1">
    <source>
        <dbReference type="ARBA" id="ARBA00001933"/>
    </source>
</evidence>
<dbReference type="EMBL" id="KV454445">
    <property type="protein sequence ID" value="ODQ76931.1"/>
    <property type="molecule type" value="Genomic_DNA"/>
</dbReference>
<dbReference type="Gene3D" id="3.40.640.10">
    <property type="entry name" value="Type I PLP-dependent aspartate aminotransferase-like (Major domain)"/>
    <property type="match status" value="1"/>
</dbReference>